<evidence type="ECO:0000313" key="2">
    <source>
        <dbReference type="EMBL" id="OGI71825.1"/>
    </source>
</evidence>
<dbReference type="Pfam" id="PF08712">
    <property type="entry name" value="Nfu_N"/>
    <property type="match status" value="1"/>
</dbReference>
<accession>A0A1F6VQW0</accession>
<gene>
    <name evidence="2" type="ORF">A3J61_02395</name>
</gene>
<dbReference type="SUPFAM" id="SSF110836">
    <property type="entry name" value="Hypothetical protein SAV1430"/>
    <property type="match status" value="1"/>
</dbReference>
<organism evidence="2 3">
    <name type="scientific">Candidatus Nomurabacteria bacterium RIFCSPHIGHO2_02_FULL_38_15</name>
    <dbReference type="NCBI Taxonomy" id="1801752"/>
    <lineage>
        <taxon>Bacteria</taxon>
        <taxon>Candidatus Nomuraibacteriota</taxon>
    </lineage>
</organism>
<dbReference type="EMBL" id="MFUC01000022">
    <property type="protein sequence ID" value="OGI71825.1"/>
    <property type="molecule type" value="Genomic_DNA"/>
</dbReference>
<comment type="caution">
    <text evidence="2">The sequence shown here is derived from an EMBL/GenBank/DDBJ whole genome shotgun (WGS) entry which is preliminary data.</text>
</comment>
<dbReference type="SMART" id="SM00932">
    <property type="entry name" value="Nfu_N"/>
    <property type="match status" value="1"/>
</dbReference>
<proteinExistence type="predicted"/>
<evidence type="ECO:0000313" key="3">
    <source>
        <dbReference type="Proteomes" id="UP000179686"/>
    </source>
</evidence>
<evidence type="ECO:0000259" key="1">
    <source>
        <dbReference type="SMART" id="SM00932"/>
    </source>
</evidence>
<reference evidence="2 3" key="1">
    <citation type="journal article" date="2016" name="Nat. Commun.">
        <title>Thousands of microbial genomes shed light on interconnected biogeochemical processes in an aquifer system.</title>
        <authorList>
            <person name="Anantharaman K."/>
            <person name="Brown C.T."/>
            <person name="Hug L.A."/>
            <person name="Sharon I."/>
            <person name="Castelle C.J."/>
            <person name="Probst A.J."/>
            <person name="Thomas B.C."/>
            <person name="Singh A."/>
            <person name="Wilkins M.J."/>
            <person name="Karaoz U."/>
            <person name="Brodie E.L."/>
            <person name="Williams K.H."/>
            <person name="Hubbard S.S."/>
            <person name="Banfield J.F."/>
        </authorList>
    </citation>
    <scope>NUCLEOTIDE SEQUENCE [LARGE SCALE GENOMIC DNA]</scope>
</reference>
<protein>
    <recommendedName>
        <fullName evidence="1">Scaffold protein Nfu/NifU N-terminal domain-containing protein</fullName>
    </recommendedName>
</protein>
<dbReference type="AlphaFoldDB" id="A0A1F6VQW0"/>
<name>A0A1F6VQW0_9BACT</name>
<dbReference type="InterPro" id="IPR036498">
    <property type="entry name" value="Nfu/NifU_N_sf"/>
</dbReference>
<dbReference type="InterPro" id="IPR014824">
    <property type="entry name" value="Nfu/NifU_N"/>
</dbReference>
<sequence length="138" mass="16663">MSTLKIKVEEHPNKAVLSIHISKRISKKDYVTYYNQLRAEENEYDNGRTEELGYLAQALFAVDGVRELHFSQYEITIQKAEIFEWEEMIPDLIHVVKNMLRKEGDDFERMPDIKVTEEERERIKREWERASRNFDFDY</sequence>
<dbReference type="Proteomes" id="UP000179686">
    <property type="component" value="Unassembled WGS sequence"/>
</dbReference>
<dbReference type="Gene3D" id="3.30.1370.70">
    <property type="entry name" value="Scaffold protein Nfu/NifU, N-terminal domain"/>
    <property type="match status" value="1"/>
</dbReference>
<feature type="domain" description="Scaffold protein Nfu/NifU N-terminal" evidence="1">
    <location>
        <begin position="6"/>
        <end position="103"/>
    </location>
</feature>